<protein>
    <submittedName>
        <fullName evidence="1">Uncharacterized protein</fullName>
    </submittedName>
</protein>
<reference evidence="1" key="1">
    <citation type="journal article" date="2021" name="New Phytol.">
        <title>Evolutionary innovations through gain and loss of genes in the ectomycorrhizal Boletales.</title>
        <authorList>
            <person name="Wu G."/>
            <person name="Miyauchi S."/>
            <person name="Morin E."/>
            <person name="Kuo A."/>
            <person name="Drula E."/>
            <person name="Varga T."/>
            <person name="Kohler A."/>
            <person name="Feng B."/>
            <person name="Cao Y."/>
            <person name="Lipzen A."/>
            <person name="Daum C."/>
            <person name="Hundley H."/>
            <person name="Pangilinan J."/>
            <person name="Johnson J."/>
            <person name="Barry K."/>
            <person name="LaButti K."/>
            <person name="Ng V."/>
            <person name="Ahrendt S."/>
            <person name="Min B."/>
            <person name="Choi I.G."/>
            <person name="Park H."/>
            <person name="Plett J.M."/>
            <person name="Magnuson J."/>
            <person name="Spatafora J.W."/>
            <person name="Nagy L.G."/>
            <person name="Henrissat B."/>
            <person name="Grigoriev I.V."/>
            <person name="Yang Z.L."/>
            <person name="Xu J."/>
            <person name="Martin F.M."/>
        </authorList>
    </citation>
    <scope>NUCLEOTIDE SEQUENCE</scope>
    <source>
        <strain evidence="1">KUC20120723A-06</strain>
    </source>
</reference>
<proteinExistence type="predicted"/>
<name>A0ACB8B980_9AGAM</name>
<dbReference type="Proteomes" id="UP000790709">
    <property type="component" value="Unassembled WGS sequence"/>
</dbReference>
<keyword evidence="2" id="KW-1185">Reference proteome</keyword>
<gene>
    <name evidence="1" type="ORF">BV22DRAFT_1049389</name>
</gene>
<sequence length="453" mass="49758">MPTITGICMFPNVIARRRLDGTSGKKYESEGKRRRKPNYICLNVRTSGMWTALAFVFFRVSRAYFCKTSGTHKKSPGVVGSAVFSWTPCTCTTAAEREPTASWSGSCRWREGTDVAIFDIYANTISLIFQRKFDNPGPSMALSKKIIIESGVAEGRGLRRCDSGVMVWGMPPTRYGDLRAPLRVRLLSLSAGDIDGKFLVNSKPGIGFLPREPNAGLLIEQRLGSSGRQSYEIGRGATVRGCRWLHECDPGECWKNFASTRAADIGIGGYPSDVARLDYLAQVFMWQLFRLLGGCCVVNGLNGGIRWHTANCRELLQLPSKNENLKICRCFSTDKPTRDVTVPVIAWKWLDLLQTPDPGAVEGHFAWMTRGSDFGSVASPDSRSLNVYLSPHRKHAQLFIVLLALGSSMVAQASDNCGATMDARRPININRGLMFGASGLLAIGLAIDIDNEA</sequence>
<accession>A0ACB8B980</accession>
<evidence type="ECO:0000313" key="2">
    <source>
        <dbReference type="Proteomes" id="UP000790709"/>
    </source>
</evidence>
<comment type="caution">
    <text evidence="1">The sequence shown here is derived from an EMBL/GenBank/DDBJ whole genome shotgun (WGS) entry which is preliminary data.</text>
</comment>
<dbReference type="EMBL" id="MU266512">
    <property type="protein sequence ID" value="KAH7921768.1"/>
    <property type="molecule type" value="Genomic_DNA"/>
</dbReference>
<organism evidence="1 2">
    <name type="scientific">Leucogyrophana mollusca</name>
    <dbReference type="NCBI Taxonomy" id="85980"/>
    <lineage>
        <taxon>Eukaryota</taxon>
        <taxon>Fungi</taxon>
        <taxon>Dikarya</taxon>
        <taxon>Basidiomycota</taxon>
        <taxon>Agaricomycotina</taxon>
        <taxon>Agaricomycetes</taxon>
        <taxon>Agaricomycetidae</taxon>
        <taxon>Boletales</taxon>
        <taxon>Boletales incertae sedis</taxon>
        <taxon>Leucogyrophana</taxon>
    </lineage>
</organism>
<evidence type="ECO:0000313" key="1">
    <source>
        <dbReference type="EMBL" id="KAH7921768.1"/>
    </source>
</evidence>